<gene>
    <name evidence="5" type="ORF">GWK47_012027</name>
</gene>
<dbReference type="AlphaFoldDB" id="A0A8J4XXX8"/>
<dbReference type="OrthoDB" id="506498at2759"/>
<dbReference type="InterPro" id="IPR051052">
    <property type="entry name" value="Diverse_substrate_MTase"/>
</dbReference>
<keyword evidence="3" id="KW-0808">Transferase</keyword>
<dbReference type="SUPFAM" id="SSF53335">
    <property type="entry name" value="S-adenosyl-L-methionine-dependent methyltransferases"/>
    <property type="match status" value="1"/>
</dbReference>
<evidence type="ECO:0000313" key="5">
    <source>
        <dbReference type="EMBL" id="KAG0715386.1"/>
    </source>
</evidence>
<evidence type="ECO:0000313" key="6">
    <source>
        <dbReference type="Proteomes" id="UP000770661"/>
    </source>
</evidence>
<keyword evidence="6" id="KW-1185">Reference proteome</keyword>
<dbReference type="EMBL" id="JACEEZ010019732">
    <property type="protein sequence ID" value="KAG0715386.1"/>
    <property type="molecule type" value="Genomic_DNA"/>
</dbReference>
<evidence type="ECO:0000259" key="4">
    <source>
        <dbReference type="Pfam" id="PF08241"/>
    </source>
</evidence>
<comment type="similarity">
    <text evidence="1">Belongs to the methyltransferase superfamily.</text>
</comment>
<dbReference type="Pfam" id="PF08241">
    <property type="entry name" value="Methyltransf_11"/>
    <property type="match status" value="1"/>
</dbReference>
<reference evidence="5" key="1">
    <citation type="submission" date="2020-07" db="EMBL/GenBank/DDBJ databases">
        <title>The High-quality genome of the commercially important snow crab, Chionoecetes opilio.</title>
        <authorList>
            <person name="Jeong J.-H."/>
            <person name="Ryu S."/>
        </authorList>
    </citation>
    <scope>NUCLEOTIDE SEQUENCE</scope>
    <source>
        <strain evidence="5">MADBK_172401_WGS</strain>
        <tissue evidence="5">Digestive gland</tissue>
    </source>
</reference>
<proteinExistence type="inferred from homology"/>
<protein>
    <submittedName>
        <fullName evidence="5">Putative methyltransferase</fullName>
    </submittedName>
</protein>
<organism evidence="5 6">
    <name type="scientific">Chionoecetes opilio</name>
    <name type="common">Atlantic snow crab</name>
    <name type="synonym">Cancer opilio</name>
    <dbReference type="NCBI Taxonomy" id="41210"/>
    <lineage>
        <taxon>Eukaryota</taxon>
        <taxon>Metazoa</taxon>
        <taxon>Ecdysozoa</taxon>
        <taxon>Arthropoda</taxon>
        <taxon>Crustacea</taxon>
        <taxon>Multicrustacea</taxon>
        <taxon>Malacostraca</taxon>
        <taxon>Eumalacostraca</taxon>
        <taxon>Eucarida</taxon>
        <taxon>Decapoda</taxon>
        <taxon>Pleocyemata</taxon>
        <taxon>Brachyura</taxon>
        <taxon>Eubrachyura</taxon>
        <taxon>Majoidea</taxon>
        <taxon>Majidae</taxon>
        <taxon>Chionoecetes</taxon>
    </lineage>
</organism>
<accession>A0A8J4XXX8</accession>
<evidence type="ECO:0000256" key="3">
    <source>
        <dbReference type="ARBA" id="ARBA00022679"/>
    </source>
</evidence>
<evidence type="ECO:0000256" key="1">
    <source>
        <dbReference type="ARBA" id="ARBA00008361"/>
    </source>
</evidence>
<dbReference type="CDD" id="cd02440">
    <property type="entry name" value="AdoMet_MTases"/>
    <property type="match status" value="1"/>
</dbReference>
<dbReference type="PANTHER" id="PTHR44942:SF4">
    <property type="entry name" value="METHYLTRANSFERASE TYPE 11 DOMAIN-CONTAINING PROTEIN"/>
    <property type="match status" value="1"/>
</dbReference>
<comment type="caution">
    <text evidence="5">The sequence shown here is derived from an EMBL/GenBank/DDBJ whole genome shotgun (WGS) entry which is preliminary data.</text>
</comment>
<dbReference type="Gene3D" id="3.40.50.150">
    <property type="entry name" value="Vaccinia Virus protein VP39"/>
    <property type="match status" value="1"/>
</dbReference>
<dbReference type="InterPro" id="IPR029063">
    <property type="entry name" value="SAM-dependent_MTases_sf"/>
</dbReference>
<dbReference type="Proteomes" id="UP000770661">
    <property type="component" value="Unassembled WGS sequence"/>
</dbReference>
<dbReference type="GO" id="GO:0008757">
    <property type="term" value="F:S-adenosylmethionine-dependent methyltransferase activity"/>
    <property type="evidence" value="ECO:0007669"/>
    <property type="project" value="InterPro"/>
</dbReference>
<evidence type="ECO:0000256" key="2">
    <source>
        <dbReference type="ARBA" id="ARBA00022603"/>
    </source>
</evidence>
<name>A0A8J4XXX8_CHIOP</name>
<dbReference type="InterPro" id="IPR013216">
    <property type="entry name" value="Methyltransf_11"/>
</dbReference>
<keyword evidence="2 5" id="KW-0489">Methyltransferase</keyword>
<dbReference type="GO" id="GO:0032259">
    <property type="term" value="P:methylation"/>
    <property type="evidence" value="ECO:0007669"/>
    <property type="project" value="UniProtKB-KW"/>
</dbReference>
<sequence length="275" mass="30292">MSQRYFEEAPLATTYAMVRPEPPASLVQRVLDYLRGGYGGPLEAALDVGCGSGQSTHSLAPHFVSVTGLDISEAQVAEALKLNKNPAVAFRVSGAESLPFPDGSQQLVTAGQACHWFDLPRFFKEVDRVLVPGGVVALYCYDVERIVHHRLAEKLNAAIDEVYHEVLAGCWGQGIKDVEDMYQDPRFALAYPDSCRDETHLLEREVSVVEVTLMIASLSGFNTYREKNGEPAAQKVLDDFQKKFMSTLGVTSPPEDTRIKVCNKFLLILGRKPSA</sequence>
<feature type="domain" description="Methyltransferase type 11" evidence="4">
    <location>
        <begin position="46"/>
        <end position="137"/>
    </location>
</feature>
<dbReference type="PANTHER" id="PTHR44942">
    <property type="entry name" value="METHYLTRANSF_11 DOMAIN-CONTAINING PROTEIN"/>
    <property type="match status" value="1"/>
</dbReference>